<gene>
    <name evidence="2" type="ORF">MFIFM68171_10274</name>
</gene>
<feature type="region of interest" description="Disordered" evidence="1">
    <location>
        <begin position="771"/>
        <end position="798"/>
    </location>
</feature>
<evidence type="ECO:0000313" key="2">
    <source>
        <dbReference type="EMBL" id="GAB1320064.1"/>
    </source>
</evidence>
<feature type="compositionally biased region" description="Polar residues" evidence="1">
    <location>
        <begin position="159"/>
        <end position="169"/>
    </location>
</feature>
<feature type="compositionally biased region" description="Polar residues" evidence="1">
    <location>
        <begin position="69"/>
        <end position="79"/>
    </location>
</feature>
<feature type="compositionally biased region" description="Basic residues" evidence="1">
    <location>
        <begin position="602"/>
        <end position="613"/>
    </location>
</feature>
<feature type="compositionally biased region" description="Basic and acidic residues" evidence="1">
    <location>
        <begin position="777"/>
        <end position="798"/>
    </location>
</feature>
<dbReference type="RefSeq" id="XP_070921794.1">
    <property type="nucleotide sequence ID" value="XM_071065693.1"/>
</dbReference>
<dbReference type="EMBL" id="BAAFSV010000006">
    <property type="protein sequence ID" value="GAB1320064.1"/>
    <property type="molecule type" value="Genomic_DNA"/>
</dbReference>
<name>A0ABQ0GQS1_9PEZI</name>
<reference evidence="2 3" key="1">
    <citation type="submission" date="2024-09" db="EMBL/GenBank/DDBJ databases">
        <title>Itraconazole resistance in Madurella fahalii resulting from another homologue of gene encoding cytochrome P450 14-alpha sterol demethylase (CYP51).</title>
        <authorList>
            <person name="Yoshioka I."/>
            <person name="Fahal A.H."/>
            <person name="Kaneko S."/>
            <person name="Yaguchi T."/>
        </authorList>
    </citation>
    <scope>NUCLEOTIDE SEQUENCE [LARGE SCALE GENOMIC DNA]</scope>
    <source>
        <strain evidence="2 3">IFM 68171</strain>
    </source>
</reference>
<feature type="compositionally biased region" description="Polar residues" evidence="1">
    <location>
        <begin position="88"/>
        <end position="105"/>
    </location>
</feature>
<feature type="compositionally biased region" description="Low complexity" evidence="1">
    <location>
        <begin position="584"/>
        <end position="593"/>
    </location>
</feature>
<keyword evidence="3" id="KW-1185">Reference proteome</keyword>
<feature type="region of interest" description="Disordered" evidence="1">
    <location>
        <begin position="68"/>
        <end position="180"/>
    </location>
</feature>
<organism evidence="2 3">
    <name type="scientific">Madurella fahalii</name>
    <dbReference type="NCBI Taxonomy" id="1157608"/>
    <lineage>
        <taxon>Eukaryota</taxon>
        <taxon>Fungi</taxon>
        <taxon>Dikarya</taxon>
        <taxon>Ascomycota</taxon>
        <taxon>Pezizomycotina</taxon>
        <taxon>Sordariomycetes</taxon>
        <taxon>Sordariomycetidae</taxon>
        <taxon>Sordariales</taxon>
        <taxon>Sordariales incertae sedis</taxon>
        <taxon>Madurella</taxon>
    </lineage>
</organism>
<proteinExistence type="predicted"/>
<feature type="compositionally biased region" description="Basic and acidic residues" evidence="1">
    <location>
        <begin position="565"/>
        <end position="575"/>
    </location>
</feature>
<protein>
    <submittedName>
        <fullName evidence="2">Uncharacterized protein</fullName>
    </submittedName>
</protein>
<feature type="compositionally biased region" description="Acidic residues" evidence="1">
    <location>
        <begin position="15"/>
        <end position="29"/>
    </location>
</feature>
<feature type="region of interest" description="Disordered" evidence="1">
    <location>
        <begin position="565"/>
        <end position="658"/>
    </location>
</feature>
<evidence type="ECO:0000313" key="3">
    <source>
        <dbReference type="Proteomes" id="UP001628179"/>
    </source>
</evidence>
<feature type="compositionally biased region" description="Pro residues" evidence="1">
    <location>
        <begin position="680"/>
        <end position="692"/>
    </location>
</feature>
<dbReference type="Proteomes" id="UP001628179">
    <property type="component" value="Unassembled WGS sequence"/>
</dbReference>
<feature type="region of interest" description="Disordered" evidence="1">
    <location>
        <begin position="1"/>
        <end position="36"/>
    </location>
</feature>
<feature type="region of interest" description="Disordered" evidence="1">
    <location>
        <begin position="670"/>
        <end position="704"/>
    </location>
</feature>
<accession>A0ABQ0GQS1</accession>
<dbReference type="GeneID" id="98181016"/>
<sequence>MSDDSNKNNNNNLQEIDDPYMGLEDEDDAGYLGAGENSLFGGYLDNNILDAAIDSALNAAIDPALGGPQATQVHNSGPTTEPAPDGTSIPQVLAAQTPSSQNTSPHDGGPADPAVFALPEGQSLYPLQPLQGQPSTGPYGVGPQQAQDNNQLAAGGQGQFNISPPNNSAPFGMPPALSGGMQQVMPQQLMPQQLMPQQQVMPQQLMPQQQVMPQQLMPQQQVMPQQLMPQQLMQQGQVYTMPNPGFAVFNPPQQHMAAPMQGFSTTPGSAPYTPPVGKKLAHNRRLKHGPGNDPSQVYRRPLGFRSWGPLVGPRQPHHLFQYSKSSAELKPAAEFTKEQLITFFLGTDHPNPGQRRLTLWIQNTPAQSNDRYVNGSSSGKCRYKHCRGGSHTILKGWFRVAFDEYSDQTGRTLDPFHNAGYMHLHCFETLFDLGYLIHHGAAHLGFSIRPDTRDFPHETRNPASITRDHHEMIEAYDEWVKRQQARADAYAHRNNIRPEDYYTGLDPEELLPHPERLGAALTNKHLSLEVKGRSANRDRRGGVNIGMHRGDLDEYNRLRYREALRKRQEAQSAEHADDDGAGSGDAAQPQAQGTRGRSPQHGTKRKRSSKTPGRHSTPSRHSPEVEGPSTKRPRHDDSINVATPGGGTDHNDNTGYEDIDAWFNDNVYDASPVRDVPQAPQAPPSPPSPPQHIGPRTRKRSRETGENIVDMLTSQQHLTRSAAHQAQAQLEEVPQHVQDQVLAAVPEYAAPLLIPARHEYNDDLEQRLGRLSKRQRREVDHFVQKQEERGDNRKPQSF</sequence>
<comment type="caution">
    <text evidence="2">The sequence shown here is derived from an EMBL/GenBank/DDBJ whole genome shotgun (WGS) entry which is preliminary data.</text>
</comment>
<evidence type="ECO:0000256" key="1">
    <source>
        <dbReference type="SAM" id="MobiDB-lite"/>
    </source>
</evidence>